<sequence>MKVCIYLKIVTLLQLSFSLLACPTGCNVCNSQNICQQCEQNFQLDQNSGVCIFQGCQPQLYFQDKSNNQQGVCQAICDQGYQGDNQTNLCVSLNQCSLTYSAQTGISKVNEAIKQILPYQDDYFIIVYSSYISMQLKSTGVFMQSIPFQQNIEYVEYFQGNFYIFQNDNKVAKWNLQNNSTQLFSYALQGNLDQSTQIIQLNKQYAIVITFERKKSKIYGSLLLDLIEQKFVQYSSVIQLTQQSFEQYYFFNDLIYISSPSGIQMLQFFIDKDNNLNTQSYSNQNLCQNLNSVSIQQALSLNNLQNILILSKQALYLVLDQNSCQVFSIPQPCAQIKMVPSSTSQPQNFYFLQLQTMILVLDSKQTEIAQIIIQKNIIDFLLITTSSQNVILSILDNSSDLSFFNFNLIKFENQLVYQKQLNNFNPTSLNLINQLIDSNNQPIQIQLIAYSKQLQSITLNITNQNSLTITNQYYLKPFQRKFIDMQSGIQSMDTNDSNNLITSCSSNGQIMTWSYSTITKPQLIDQTFIKNQGLCQTVSYLVNNYVLILFQNSIIAFDVVFSKILYTWSFTNTQSKMKNKFILPLNGNSYLLYDSCFKAFDQNFSLIFQDCSSFFDDVIMKAVLDLSMNLVVQKANSFTVYQLQNNQLNLLASYPSIPQIQIWKIRNFPQKYQQANNIIFEIVAFFSDQSFTIFTEKLIPIITYQNVFLSAAVDISFMNNDPDDNLYVVGGKNSQKGSSFPYQSFGLFKNYTNMFSVAQQSGLSKIFPLYKSVNQNNNNIGYSIQSVVLLSYCTVVATFHYNMQTQNNFYYANQIDYNIFMNSFSLVKQDQFFIFGDTAGLMTVDATRRQKYTNVYNISPNEIQSKDFIKGVYQSQVLQKYFIIKSNIQVYRLLTNEFIEVLEVKKDPNQSIQYFMIVEQQNSIISLKQNVLFVKNYQTNQIYYFNSFSTITNYLVANDIIYVYGSTISILLFDLTQKCTLKDLTDNTIVQQCSLSSIGLVCKKASGNLNVFDGQNLSPIINLSQRFLDNNYKFVIDNTYQRIIMYSSNIEVYSLTGNFQMYVSSVNLVIQDIQIYTNDIAIMSASIFIYDRKTLQYRGVILSPGGAAILNMGYIPELNQIIFYTSSTRYAQLFTISLDNLLTVMQYKNSLTQNNPSLVSGYAYDKDQNLILFLDTQGSFQALDYLGQVIQRAAFKFAEYDQYSAYSFVGFSLDFQNNNMLIYSQTQVFYLCLADFLNQAIQFRTNKKQLFAQIADKSYYGQGSNSIAFLTAGDLGILYKYQNSLFEYFYQVNEEIQSIIYNSNIKTLIIALSQSFIIFNQFDQASMSNFNQFQNQQKIISLNSLFSQFICEDIYMTKDRLINHYDFVNQVTLGNIQFKDPQSLIIQKICSNVTPNVYLGLNNGDVIIYNRNTYQQSTISIVTKQQGQQYSSLEIGFLKETSTYLWVCFSNSQGIFRINLQNQNFEQIIQFDSLNSYRPFKQLNVMLFDVDEQNTRIFLNFLGEKLLRVFDFSGKFIQQLSLPDIMYNTLQINQSHLLVYNIFHVMIYERNTLKYIQRVRRNNRVDILVDVIEINSQYLVLLSQDKYEIFQIMQNSIEAILMDQVVLQDPIFMAYAISSGDNSITDQIMQILLFSSDQITEKKYNLNYESNQNFNKICSMQVSVSQFYDISFSMSKIKPVSYPDSTQASMIPVADSSLNNYWNIQLSGNDLRSINFQSTLNSFTQVCPVKDSQMSNSQTFYPLQIYQDSFMAYTKQVVQIRDFSFNFSDNLSSISFFNSSTNIIFENIQIKNQAIGNITFQFSNMNRVTLNQINLSNLQRKYNQNSTRAQWFFAFQNVNEVNIYNLILDNSNLESLSFNGLISAFNVKNITISNLTVQNSNIYALIDIYKVQNFEIHNLQIINCKQASNDQNRYVLSITGVTSSILSKVLITQNSNLQFIYATNKFRDNGISYFLETDNLNVNNLNITSNLISSSNSLSLVSVQSSFCTFNSVTYQNNQGNFLITLSQSLLIQNSLFQYNQCLNGGALSISESSNQIQIHNSTFQFNQAFASGGAIYFENVGAQIQMDRLVKITQNQALIGGGVRLYNNQPNLPQQLNFNYKAIIFDNNAQLYGKNVGIFLQNTIVGVIQSNLTQATDSSSTESTIVDYLIIQNQDMSISDQQKYQQILKVFNFKSGGMLNLLVKLVDSEGTFMKFSAQKYQSQQYPDTIQTELSQINFKIQTITNNQEVLINGRNIITSSDFDDIQNQFIFSQIQISSMPNQTTSLQIVPTYTPDNINVLPTQMELNMRICYPGEVVKQIQNNLYTCYSCPIGQYSLSDPTKDQFWQDNIQKTSDSHSNDQSQAYQSECQKCPESALECQNNTIILKTGYWRTNKISTDIVECSTQFNACDEQDSTNKQGCLRGYMGPICKVCDIGGQIWEGERFSTSYTNQMKCDVCSDESYQIFFTILAIVILIIYFIFSTLMFFNSFVHSCLCYYIRILKIIPISRYSILDQSSFYMKILVNYIQISSVLNSQQVSFFPSFLFSVTNYAADPNSQVIVSVNCLFSKHLIQLYGQAHIIQVLQAFLPLGLFFVSLLIIAFCEKLKLFGVKRFHKFTLINFIFIFFQPDQINFFSKQLNCTQIGSELYVTSDLTIKCNDPNYTSFTFPLSIPLIIIWSLFPFIIFKCLQKRSSKLFSCFTLYYFGYYYQEYYEKRYYWEFIRIYLRVIIVVAFTLTSQYQFISYQVVVFILFIYIKITIYFNPIRNRILQRFDFYCYFIIMVNSLLSTINIQMNSYAIKGLIYCLHFMFIFKIILAIAFFKLSNPLTYVGRTFSKILFYILPSSICKKYLKTQNTKWKTFIHWRKLQKNLNILVKMKAFQKVTNENPQLLLSSVNLLNSTQQQNRKKSDLMKVNLLSNYVSSLLETPKSRDSNIEINSARLQQAQSEEQKINEAKNNAKSIFGLQYQEECNSPIDEQDQSSPFSQNKNLRKTLEINYETQFKLLDSIKMKQKKVKESQ</sequence>
<dbReference type="InParanoid" id="Q245N5"/>
<feature type="chain" id="PRO_5004202202" evidence="2">
    <location>
        <begin position="22"/>
        <end position="3000"/>
    </location>
</feature>
<dbReference type="GeneID" id="7844511"/>
<evidence type="ECO:0000313" key="4">
    <source>
        <dbReference type="Proteomes" id="UP000009168"/>
    </source>
</evidence>
<keyword evidence="1" id="KW-0472">Membrane</keyword>
<dbReference type="SUPFAM" id="SSF50998">
    <property type="entry name" value="Quinoprotein alcohol dehydrogenase-like"/>
    <property type="match status" value="1"/>
</dbReference>
<proteinExistence type="predicted"/>
<evidence type="ECO:0000313" key="3">
    <source>
        <dbReference type="EMBL" id="EAS03598.2"/>
    </source>
</evidence>
<feature type="transmembrane region" description="Helical" evidence="1">
    <location>
        <begin position="2647"/>
        <end position="2667"/>
    </location>
</feature>
<dbReference type="RefSeq" id="XP_001023843.2">
    <property type="nucleotide sequence ID" value="XM_001023843.2"/>
</dbReference>
<feature type="transmembrane region" description="Helical" evidence="1">
    <location>
        <begin position="2698"/>
        <end position="2717"/>
    </location>
</feature>
<evidence type="ECO:0000256" key="2">
    <source>
        <dbReference type="SAM" id="SignalP"/>
    </source>
</evidence>
<feature type="transmembrane region" description="Helical" evidence="1">
    <location>
        <begin position="2782"/>
        <end position="2802"/>
    </location>
</feature>
<keyword evidence="2" id="KW-0732">Signal</keyword>
<feature type="transmembrane region" description="Helical" evidence="1">
    <location>
        <begin position="2723"/>
        <end position="2744"/>
    </location>
</feature>
<accession>Q245N5</accession>
<dbReference type="PANTHER" id="PTHR11319:SF35">
    <property type="entry name" value="OUTER MEMBRANE PROTEIN PMPC-RELATED"/>
    <property type="match status" value="1"/>
</dbReference>
<keyword evidence="1 3" id="KW-0812">Transmembrane</keyword>
<dbReference type="HOGENOM" id="CLU_000956_0_0_1"/>
<dbReference type="SUPFAM" id="SSF75011">
    <property type="entry name" value="3-carboxy-cis,cis-mucoante lactonizing enzyme"/>
    <property type="match status" value="1"/>
</dbReference>
<dbReference type="InterPro" id="IPR011047">
    <property type="entry name" value="Quinoprotein_ADH-like_sf"/>
</dbReference>
<dbReference type="PROSITE" id="PS51257">
    <property type="entry name" value="PROKAR_LIPOPROTEIN"/>
    <property type="match status" value="1"/>
</dbReference>
<dbReference type="EMBL" id="GG662474">
    <property type="protein sequence ID" value="EAS03598.2"/>
    <property type="molecule type" value="Genomic_DNA"/>
</dbReference>
<dbReference type="Proteomes" id="UP000009168">
    <property type="component" value="Unassembled WGS sequence"/>
</dbReference>
<dbReference type="KEGG" id="tet:TTHERM_00247140"/>
<protein>
    <submittedName>
        <fullName evidence="3">Transmembrane protein, putative</fullName>
    </submittedName>
</protein>
<feature type="transmembrane region" description="Helical" evidence="1">
    <location>
        <begin position="2561"/>
        <end position="2583"/>
    </location>
</feature>
<feature type="signal peptide" evidence="2">
    <location>
        <begin position="1"/>
        <end position="21"/>
    </location>
</feature>
<reference evidence="4" key="1">
    <citation type="journal article" date="2006" name="PLoS Biol.">
        <title>Macronuclear genome sequence of the ciliate Tetrahymena thermophila, a model eukaryote.</title>
        <authorList>
            <person name="Eisen J.A."/>
            <person name="Coyne R.S."/>
            <person name="Wu M."/>
            <person name="Wu D."/>
            <person name="Thiagarajan M."/>
            <person name="Wortman J.R."/>
            <person name="Badger J.H."/>
            <person name="Ren Q."/>
            <person name="Amedeo P."/>
            <person name="Jones K.M."/>
            <person name="Tallon L.J."/>
            <person name="Delcher A.L."/>
            <person name="Salzberg S.L."/>
            <person name="Silva J.C."/>
            <person name="Haas B.J."/>
            <person name="Majoros W.H."/>
            <person name="Farzad M."/>
            <person name="Carlton J.M."/>
            <person name="Smith R.K. Jr."/>
            <person name="Garg J."/>
            <person name="Pearlman R.E."/>
            <person name="Karrer K.M."/>
            <person name="Sun L."/>
            <person name="Manning G."/>
            <person name="Elde N.C."/>
            <person name="Turkewitz A.P."/>
            <person name="Asai D.J."/>
            <person name="Wilkes D.E."/>
            <person name="Wang Y."/>
            <person name="Cai H."/>
            <person name="Collins K."/>
            <person name="Stewart B.A."/>
            <person name="Lee S.R."/>
            <person name="Wilamowska K."/>
            <person name="Weinberg Z."/>
            <person name="Ruzzo W.L."/>
            <person name="Wloga D."/>
            <person name="Gaertig J."/>
            <person name="Frankel J."/>
            <person name="Tsao C.-C."/>
            <person name="Gorovsky M.A."/>
            <person name="Keeling P.J."/>
            <person name="Waller R.F."/>
            <person name="Patron N.J."/>
            <person name="Cherry J.M."/>
            <person name="Stover N.A."/>
            <person name="Krieger C.J."/>
            <person name="del Toro C."/>
            <person name="Ryder H.F."/>
            <person name="Williamson S.C."/>
            <person name="Barbeau R.A."/>
            <person name="Hamilton E.P."/>
            <person name="Orias E."/>
        </authorList>
    </citation>
    <scope>NUCLEOTIDE SEQUENCE [LARGE SCALE GENOMIC DNA]</scope>
    <source>
        <strain evidence="4">SB210</strain>
    </source>
</reference>
<evidence type="ECO:0000256" key="1">
    <source>
        <dbReference type="SAM" id="Phobius"/>
    </source>
</evidence>
<feature type="transmembrane region" description="Helical" evidence="1">
    <location>
        <begin position="2756"/>
        <end position="2776"/>
    </location>
</feature>
<dbReference type="PANTHER" id="PTHR11319">
    <property type="entry name" value="G PROTEIN-COUPLED RECEPTOR-RELATED"/>
    <property type="match status" value="1"/>
</dbReference>
<feature type="transmembrane region" description="Helical" evidence="1">
    <location>
        <begin position="2444"/>
        <end position="2468"/>
    </location>
</feature>
<name>Q245N5_TETTS</name>
<gene>
    <name evidence="3" type="ORF">TTHERM_00247140</name>
</gene>
<keyword evidence="1" id="KW-1133">Transmembrane helix</keyword>
<keyword evidence="4" id="KW-1185">Reference proteome</keyword>
<organism evidence="3 4">
    <name type="scientific">Tetrahymena thermophila (strain SB210)</name>
    <dbReference type="NCBI Taxonomy" id="312017"/>
    <lineage>
        <taxon>Eukaryota</taxon>
        <taxon>Sar</taxon>
        <taxon>Alveolata</taxon>
        <taxon>Ciliophora</taxon>
        <taxon>Intramacronucleata</taxon>
        <taxon>Oligohymenophorea</taxon>
        <taxon>Hymenostomatida</taxon>
        <taxon>Tetrahymenina</taxon>
        <taxon>Tetrahymenidae</taxon>
        <taxon>Tetrahymena</taxon>
    </lineage>
</organism>